<keyword evidence="1" id="KW-0472">Membrane</keyword>
<keyword evidence="4" id="KW-1185">Reference proteome</keyword>
<feature type="transmembrane region" description="Helical" evidence="1">
    <location>
        <begin position="46"/>
        <end position="64"/>
    </location>
</feature>
<keyword evidence="1" id="KW-0812">Transmembrane</keyword>
<dbReference type="PANTHER" id="PTHR36933:SF1">
    <property type="entry name" value="SLL0788 PROTEIN"/>
    <property type="match status" value="1"/>
</dbReference>
<proteinExistence type="predicted"/>
<name>A0ABW0J0U4_9HYPH</name>
<accession>A0ABW0J0U4</accession>
<dbReference type="EMBL" id="JBHSLW010000093">
    <property type="protein sequence ID" value="MFC5423667.1"/>
    <property type="molecule type" value="Genomic_DNA"/>
</dbReference>
<keyword evidence="1" id="KW-1133">Transmembrane helix</keyword>
<dbReference type="PANTHER" id="PTHR36933">
    <property type="entry name" value="SLL0788 PROTEIN"/>
    <property type="match status" value="1"/>
</dbReference>
<dbReference type="Pfam" id="PF03713">
    <property type="entry name" value="DUF305"/>
    <property type="match status" value="1"/>
</dbReference>
<dbReference type="Gene3D" id="1.20.1260.10">
    <property type="match status" value="1"/>
</dbReference>
<evidence type="ECO:0000313" key="4">
    <source>
        <dbReference type="Proteomes" id="UP001596053"/>
    </source>
</evidence>
<reference evidence="4" key="1">
    <citation type="journal article" date="2019" name="Int. J. Syst. Evol. Microbiol.">
        <title>The Global Catalogue of Microorganisms (GCM) 10K type strain sequencing project: providing services to taxonomists for standard genome sequencing and annotation.</title>
        <authorList>
            <consortium name="The Broad Institute Genomics Platform"/>
            <consortium name="The Broad Institute Genome Sequencing Center for Infectious Disease"/>
            <person name="Wu L."/>
            <person name="Ma J."/>
        </authorList>
    </citation>
    <scope>NUCLEOTIDE SEQUENCE [LARGE SCALE GENOMIC DNA]</scope>
    <source>
        <strain evidence="4">NCAIM B.01391</strain>
    </source>
</reference>
<dbReference type="InterPro" id="IPR012347">
    <property type="entry name" value="Ferritin-like"/>
</dbReference>
<gene>
    <name evidence="3" type="ORF">ACFPOB_29460</name>
</gene>
<dbReference type="Proteomes" id="UP001596053">
    <property type="component" value="Unassembled WGS sequence"/>
</dbReference>
<evidence type="ECO:0000256" key="1">
    <source>
        <dbReference type="SAM" id="Phobius"/>
    </source>
</evidence>
<sequence>MEQHSDMKQGQYRSLAVEIVLDFIVMYFVMYTMIATVAHLRFNLNNVYMTLMMVAPMTVIMLVSMRSMFPSRRINLAIGAAAILVFALSFAGMRTQAGIGNAEFLRAMIPHHSGAILMCEQATLTDPEIKALCGDIVASQRKEIAQMEALLARQ</sequence>
<dbReference type="InterPro" id="IPR005183">
    <property type="entry name" value="DUF305_CopM-like"/>
</dbReference>
<feature type="transmembrane region" description="Helical" evidence="1">
    <location>
        <begin position="12"/>
        <end position="34"/>
    </location>
</feature>
<protein>
    <submittedName>
        <fullName evidence="3">DUF305 domain-containing protein</fullName>
    </submittedName>
</protein>
<evidence type="ECO:0000313" key="3">
    <source>
        <dbReference type="EMBL" id="MFC5423667.1"/>
    </source>
</evidence>
<feature type="domain" description="DUF305" evidence="2">
    <location>
        <begin position="102"/>
        <end position="151"/>
    </location>
</feature>
<evidence type="ECO:0000259" key="2">
    <source>
        <dbReference type="Pfam" id="PF03713"/>
    </source>
</evidence>
<organism evidence="3 4">
    <name type="scientific">Bosea eneae</name>
    <dbReference type="NCBI Taxonomy" id="151454"/>
    <lineage>
        <taxon>Bacteria</taxon>
        <taxon>Pseudomonadati</taxon>
        <taxon>Pseudomonadota</taxon>
        <taxon>Alphaproteobacteria</taxon>
        <taxon>Hyphomicrobiales</taxon>
        <taxon>Boseaceae</taxon>
        <taxon>Bosea</taxon>
    </lineage>
</organism>
<dbReference type="RefSeq" id="WP_377801738.1">
    <property type="nucleotide sequence ID" value="NZ_JBHSLW010000093.1"/>
</dbReference>
<comment type="caution">
    <text evidence="3">The sequence shown here is derived from an EMBL/GenBank/DDBJ whole genome shotgun (WGS) entry which is preliminary data.</text>
</comment>
<feature type="transmembrane region" description="Helical" evidence="1">
    <location>
        <begin position="76"/>
        <end position="93"/>
    </location>
</feature>